<keyword evidence="2" id="KW-1185">Reference proteome</keyword>
<sequence>MKQTKGRITECIGDPDLLRQVILRNTTSNSKKLELQIRFYLSVFGLLERELVVIGSPWVQLERVNPSPFPTHSSQESEWVKEEALLKSGNSVFERNRVDLETAPLGLDPNLFDWVILLLYDRRHLN</sequence>
<protein>
    <submittedName>
        <fullName evidence="1">Uncharacterized protein</fullName>
    </submittedName>
</protein>
<evidence type="ECO:0000313" key="2">
    <source>
        <dbReference type="Proteomes" id="UP000824120"/>
    </source>
</evidence>
<gene>
    <name evidence="1" type="ORF">H5410_051226</name>
</gene>
<organism evidence="1 2">
    <name type="scientific">Solanum commersonii</name>
    <name type="common">Commerson's wild potato</name>
    <name type="synonym">Commerson's nightshade</name>
    <dbReference type="NCBI Taxonomy" id="4109"/>
    <lineage>
        <taxon>Eukaryota</taxon>
        <taxon>Viridiplantae</taxon>
        <taxon>Streptophyta</taxon>
        <taxon>Embryophyta</taxon>
        <taxon>Tracheophyta</taxon>
        <taxon>Spermatophyta</taxon>
        <taxon>Magnoliopsida</taxon>
        <taxon>eudicotyledons</taxon>
        <taxon>Gunneridae</taxon>
        <taxon>Pentapetalae</taxon>
        <taxon>asterids</taxon>
        <taxon>lamiids</taxon>
        <taxon>Solanales</taxon>
        <taxon>Solanaceae</taxon>
        <taxon>Solanoideae</taxon>
        <taxon>Solaneae</taxon>
        <taxon>Solanum</taxon>
    </lineage>
</organism>
<comment type="caution">
    <text evidence="1">The sequence shown here is derived from an EMBL/GenBank/DDBJ whole genome shotgun (WGS) entry which is preliminary data.</text>
</comment>
<accession>A0A9J5WYZ5</accession>
<name>A0A9J5WYZ5_SOLCO</name>
<evidence type="ECO:0000313" key="1">
    <source>
        <dbReference type="EMBL" id="KAG5580599.1"/>
    </source>
</evidence>
<dbReference type="EMBL" id="JACXVP010000010">
    <property type="protein sequence ID" value="KAG5580599.1"/>
    <property type="molecule type" value="Genomic_DNA"/>
</dbReference>
<dbReference type="Proteomes" id="UP000824120">
    <property type="component" value="Chromosome 10"/>
</dbReference>
<reference evidence="1 2" key="1">
    <citation type="submission" date="2020-09" db="EMBL/GenBank/DDBJ databases">
        <title>De no assembly of potato wild relative species, Solanum commersonii.</title>
        <authorList>
            <person name="Cho K."/>
        </authorList>
    </citation>
    <scope>NUCLEOTIDE SEQUENCE [LARGE SCALE GENOMIC DNA]</scope>
    <source>
        <strain evidence="1">LZ3.2</strain>
        <tissue evidence="1">Leaf</tissue>
    </source>
</reference>
<dbReference type="AlphaFoldDB" id="A0A9J5WYZ5"/>
<proteinExistence type="predicted"/>